<dbReference type="RefSeq" id="WP_234798893.1">
    <property type="nucleotide sequence ID" value="NZ_CP121310.1"/>
</dbReference>
<evidence type="ECO:0000256" key="3">
    <source>
        <dbReference type="ARBA" id="ARBA00022763"/>
    </source>
</evidence>
<dbReference type="NCBIfam" id="TIGR00632">
    <property type="entry name" value="vsr"/>
    <property type="match status" value="1"/>
</dbReference>
<keyword evidence="7" id="KW-0614">Plasmid</keyword>
<dbReference type="Pfam" id="PF03852">
    <property type="entry name" value="Vsr"/>
    <property type="match status" value="1"/>
</dbReference>
<dbReference type="EMBL" id="CP121310">
    <property type="protein sequence ID" value="WFP95555.1"/>
    <property type="molecule type" value="Genomic_DNA"/>
</dbReference>
<keyword evidence="1" id="KW-0540">Nuclease</keyword>
<evidence type="ECO:0000256" key="4">
    <source>
        <dbReference type="ARBA" id="ARBA00022801"/>
    </source>
</evidence>
<organism evidence="7 8">
    <name type="scientific">Ensifer adhaerens</name>
    <name type="common">Sinorhizobium morelense</name>
    <dbReference type="NCBI Taxonomy" id="106592"/>
    <lineage>
        <taxon>Bacteria</taxon>
        <taxon>Pseudomonadati</taxon>
        <taxon>Pseudomonadota</taxon>
        <taxon>Alphaproteobacteria</taxon>
        <taxon>Hyphomicrobiales</taxon>
        <taxon>Rhizobiaceae</taxon>
        <taxon>Sinorhizobium/Ensifer group</taxon>
        <taxon>Ensifer</taxon>
    </lineage>
</organism>
<evidence type="ECO:0000313" key="8">
    <source>
        <dbReference type="Proteomes" id="UP001214094"/>
    </source>
</evidence>
<keyword evidence="4" id="KW-0378">Hydrolase</keyword>
<dbReference type="Gene3D" id="3.40.960.10">
    <property type="entry name" value="VSR Endonuclease"/>
    <property type="match status" value="1"/>
</dbReference>
<accession>A0ABY8HTU0</accession>
<proteinExistence type="inferred from homology"/>
<dbReference type="InterPro" id="IPR004603">
    <property type="entry name" value="DNA_mismatch_endonuc_vsr"/>
</dbReference>
<keyword evidence="3" id="KW-0227">DNA damage</keyword>
<protein>
    <submittedName>
        <fullName evidence="7">Very short patch repair endonuclease</fullName>
    </submittedName>
</protein>
<name>A0ABY8HTU0_ENSAD</name>
<keyword evidence="8" id="KW-1185">Reference proteome</keyword>
<evidence type="ECO:0000256" key="6">
    <source>
        <dbReference type="ARBA" id="ARBA00029466"/>
    </source>
</evidence>
<comment type="similarity">
    <text evidence="6">Belongs to the Vsr family.</text>
</comment>
<dbReference type="InterPro" id="IPR011335">
    <property type="entry name" value="Restrct_endonuc-II-like"/>
</dbReference>
<dbReference type="Proteomes" id="UP001214094">
    <property type="component" value="Plasmid unnamedB"/>
</dbReference>
<dbReference type="CDD" id="cd00221">
    <property type="entry name" value="Vsr"/>
    <property type="match status" value="1"/>
</dbReference>
<evidence type="ECO:0000256" key="2">
    <source>
        <dbReference type="ARBA" id="ARBA00022759"/>
    </source>
</evidence>
<dbReference type="SUPFAM" id="SSF52980">
    <property type="entry name" value="Restriction endonuclease-like"/>
    <property type="match status" value="1"/>
</dbReference>
<keyword evidence="5" id="KW-0234">DNA repair</keyword>
<dbReference type="GO" id="GO:0004519">
    <property type="term" value="F:endonuclease activity"/>
    <property type="evidence" value="ECO:0007669"/>
    <property type="project" value="UniProtKB-KW"/>
</dbReference>
<evidence type="ECO:0000313" key="7">
    <source>
        <dbReference type="EMBL" id="WFP95555.1"/>
    </source>
</evidence>
<evidence type="ECO:0000256" key="5">
    <source>
        <dbReference type="ARBA" id="ARBA00023204"/>
    </source>
</evidence>
<gene>
    <name evidence="7" type="ORF">P4B07_27965</name>
</gene>
<reference evidence="7 8" key="1">
    <citation type="submission" date="2023-03" db="EMBL/GenBank/DDBJ databases">
        <title>Comparative genome and transcriptome analysis combination mining strategies for increasing vitamin B12 production of Ensifer adhaerens strain.</title>
        <authorList>
            <person name="Yongheng L."/>
        </authorList>
    </citation>
    <scope>NUCLEOTIDE SEQUENCE [LARGE SCALE GENOMIC DNA]</scope>
    <source>
        <strain evidence="7 8">Casida A-T305</strain>
        <plasmid evidence="7 8">unnamedB</plasmid>
    </source>
</reference>
<dbReference type="PIRSF" id="PIRSF018267">
    <property type="entry name" value="VSR_endonuc"/>
    <property type="match status" value="1"/>
</dbReference>
<evidence type="ECO:0000256" key="1">
    <source>
        <dbReference type="ARBA" id="ARBA00022722"/>
    </source>
</evidence>
<sequence>MARITGKGTKPEVAVRRVAHGLGYRFRLHRRDLPGSPDLVFPSRRLALFVHGCFWHRHAGCRLAYNPKSNVEFWQAKFKGNVARDARVLEELEGMGWRVAMIWECETRDFDSLCVKLKEILEQDDK</sequence>
<geneLocation type="plasmid" evidence="7 8">
    <name>unnamedB</name>
</geneLocation>
<keyword evidence="2 7" id="KW-0255">Endonuclease</keyword>